<name>L0H0I4_9GAMM</name>
<feature type="transmembrane region" description="Helical" evidence="1">
    <location>
        <begin position="71"/>
        <end position="88"/>
    </location>
</feature>
<dbReference type="eggNOG" id="ENOG5032VUS">
    <property type="taxonomic scope" value="Bacteria"/>
</dbReference>
<dbReference type="OrthoDB" id="5363112at2"/>
<feature type="transmembrane region" description="Helical" evidence="1">
    <location>
        <begin position="12"/>
        <end position="30"/>
    </location>
</feature>
<gene>
    <name evidence="3" type="ORF">Thimo_2362</name>
</gene>
<reference evidence="3 4" key="1">
    <citation type="submission" date="2011-09" db="EMBL/GenBank/DDBJ databases">
        <title>Complete sequence of chromosome of Thioflavicoccus mobilis 8321.</title>
        <authorList>
            <consortium name="US DOE Joint Genome Institute"/>
            <person name="Lucas S."/>
            <person name="Han J."/>
            <person name="Lapidus A."/>
            <person name="Cheng J.-F."/>
            <person name="Goodwin L."/>
            <person name="Pitluck S."/>
            <person name="Peters L."/>
            <person name="Ovchinnikova G."/>
            <person name="Lu M."/>
            <person name="Detter J.C."/>
            <person name="Han C."/>
            <person name="Tapia R."/>
            <person name="Land M."/>
            <person name="Hauser L."/>
            <person name="Kyrpides N."/>
            <person name="Ivanova N."/>
            <person name="Pagani I."/>
            <person name="Vogl K."/>
            <person name="Liu Z."/>
            <person name="Imhoff J."/>
            <person name="Thiel V."/>
            <person name="Frigaard N.-U."/>
            <person name="Bryant D."/>
            <person name="Woyke T."/>
        </authorList>
    </citation>
    <scope>NUCLEOTIDE SEQUENCE [LARGE SCALE GENOMIC DNA]</scope>
    <source>
        <strain evidence="3 4">8321</strain>
    </source>
</reference>
<dbReference type="RefSeq" id="WP_015281232.1">
    <property type="nucleotide sequence ID" value="NC_019940.1"/>
</dbReference>
<keyword evidence="1" id="KW-1133">Transmembrane helix</keyword>
<dbReference type="Pfam" id="PF14358">
    <property type="entry name" value="DUF4405"/>
    <property type="match status" value="1"/>
</dbReference>
<feature type="domain" description="Flavinylation-associated cytochrome" evidence="2">
    <location>
        <begin position="10"/>
        <end position="59"/>
    </location>
</feature>
<dbReference type="KEGG" id="tmb:Thimo_2362"/>
<dbReference type="STRING" id="765912.Thimo_2362"/>
<accession>L0H0I4</accession>
<evidence type="ECO:0000256" key="1">
    <source>
        <dbReference type="SAM" id="Phobius"/>
    </source>
</evidence>
<dbReference type="InterPro" id="IPR025517">
    <property type="entry name" value="DUF4405"/>
</dbReference>
<organism evidence="3 4">
    <name type="scientific">Thioflavicoccus mobilis 8321</name>
    <dbReference type="NCBI Taxonomy" id="765912"/>
    <lineage>
        <taxon>Bacteria</taxon>
        <taxon>Pseudomonadati</taxon>
        <taxon>Pseudomonadota</taxon>
        <taxon>Gammaproteobacteria</taxon>
        <taxon>Chromatiales</taxon>
        <taxon>Chromatiaceae</taxon>
        <taxon>Thioflavicoccus</taxon>
    </lineage>
</organism>
<dbReference type="AlphaFoldDB" id="L0H0I4"/>
<keyword evidence="1" id="KW-0472">Membrane</keyword>
<evidence type="ECO:0000313" key="4">
    <source>
        <dbReference type="Proteomes" id="UP000010816"/>
    </source>
</evidence>
<feature type="transmembrane region" description="Helical" evidence="1">
    <location>
        <begin position="42"/>
        <end position="59"/>
    </location>
</feature>
<dbReference type="EMBL" id="CP003051">
    <property type="protein sequence ID" value="AGA91099.1"/>
    <property type="molecule type" value="Genomic_DNA"/>
</dbReference>
<sequence>MINLNTRQWSTPAVVAAGIFVAVSGVLMLFGVHGPLKHAHEWIGLAFAVAIGFHIATHWRGMKSYFSQRAALSIVAAVALASVGLMLTPPNHDGDHGRHRSERNASRVDADFESAIATVNPDQAQADAIRQILDDEATRAAHSRYLAYRQILGVLNEDQRGRYTTLIQQQFVRQLDETATALHLTADQKAELGAVLTRSDDSLQPSAADSDLSEALRGILTDDQIMTLATRLWQGDPSASTQETSHL</sequence>
<proteinExistence type="predicted"/>
<protein>
    <recommendedName>
        <fullName evidence="2">Flavinylation-associated cytochrome domain-containing protein</fullName>
    </recommendedName>
</protein>
<keyword evidence="1" id="KW-0812">Transmembrane</keyword>
<dbReference type="Proteomes" id="UP000010816">
    <property type="component" value="Chromosome"/>
</dbReference>
<dbReference type="HOGENOM" id="CLU_1124126_0_0_6"/>
<evidence type="ECO:0000313" key="3">
    <source>
        <dbReference type="EMBL" id="AGA91099.1"/>
    </source>
</evidence>
<keyword evidence="4" id="KW-1185">Reference proteome</keyword>
<evidence type="ECO:0000259" key="2">
    <source>
        <dbReference type="Pfam" id="PF14358"/>
    </source>
</evidence>